<evidence type="ECO:0000313" key="5">
    <source>
        <dbReference type="Proteomes" id="UP000470200"/>
    </source>
</evidence>
<dbReference type="Proteomes" id="UP000193377">
    <property type="component" value="Unassembled WGS sequence"/>
</dbReference>
<feature type="domain" description="HTH cro/C1-type" evidence="1">
    <location>
        <begin position="17"/>
        <end position="35"/>
    </location>
</feature>
<dbReference type="Proteomes" id="UP000470200">
    <property type="component" value="Unassembled WGS sequence"/>
</dbReference>
<sequence>MTRDAADGSARNPRIMSLETAKGLADALGVTLDDFWEGLDG</sequence>
<evidence type="ECO:0000313" key="4">
    <source>
        <dbReference type="Proteomes" id="UP000193377"/>
    </source>
</evidence>
<evidence type="ECO:0000259" key="1">
    <source>
        <dbReference type="PROSITE" id="PS50943"/>
    </source>
</evidence>
<evidence type="ECO:0000313" key="3">
    <source>
        <dbReference type="EMBL" id="OSG88480.1"/>
    </source>
</evidence>
<dbReference type="EMBL" id="WDIP01000006">
    <property type="protein sequence ID" value="KAB5884415.1"/>
    <property type="molecule type" value="Genomic_DNA"/>
</dbReference>
<comment type="caution">
    <text evidence="3">The sequence shown here is derived from an EMBL/GenBank/DDBJ whole genome shotgun (WGS) entry which is preliminary data.</text>
</comment>
<accession>A0A1X2Z261</accession>
<dbReference type="EMBL" id="LNKD01000001">
    <property type="protein sequence ID" value="OSG88480.1"/>
    <property type="molecule type" value="Genomic_DNA"/>
</dbReference>
<reference evidence="3 4" key="1">
    <citation type="journal article" date="2016" name="Sci. Rep.">
        <title>Evaluation of genetic diversity among strains of the human gut commensal Bifidobacterium adolescentis.</title>
        <authorList>
            <person name="Duranti S."/>
            <person name="Milani C."/>
            <person name="Lugli G.A."/>
            <person name="Mancabelli L."/>
            <person name="Turroni F."/>
            <person name="Ferrario C."/>
            <person name="Mangifesta M."/>
            <person name="Viappiani A."/>
            <person name="Sanchez B."/>
            <person name="Margolles A."/>
            <person name="van Sinderen D."/>
            <person name="Ventura M."/>
        </authorList>
    </citation>
    <scope>NUCLEOTIDE SEQUENCE [LARGE SCALE GENOMIC DNA]</scope>
    <source>
        <strain evidence="3 4">487B</strain>
    </source>
</reference>
<organism evidence="3 4">
    <name type="scientific">Bifidobacterium adolescentis</name>
    <dbReference type="NCBI Taxonomy" id="1680"/>
    <lineage>
        <taxon>Bacteria</taxon>
        <taxon>Bacillati</taxon>
        <taxon>Actinomycetota</taxon>
        <taxon>Actinomycetes</taxon>
        <taxon>Bifidobacteriales</taxon>
        <taxon>Bifidobacteriaceae</taxon>
        <taxon>Bifidobacterium</taxon>
    </lineage>
</organism>
<evidence type="ECO:0000313" key="2">
    <source>
        <dbReference type="EMBL" id="KAB5884415.1"/>
    </source>
</evidence>
<dbReference type="AlphaFoldDB" id="A0A1X2Z261"/>
<proteinExistence type="predicted"/>
<name>A0A1X2Z261_BIFAD</name>
<dbReference type="RefSeq" id="WP_003810488.1">
    <property type="nucleotide sequence ID" value="NZ_AP031418.1"/>
</dbReference>
<dbReference type="PROSITE" id="PS50943">
    <property type="entry name" value="HTH_CROC1"/>
    <property type="match status" value="1"/>
</dbReference>
<gene>
    <name evidence="3" type="ORF">B0487_1402</name>
    <name evidence="2" type="ORF">GA629_06425</name>
</gene>
<dbReference type="InterPro" id="IPR001387">
    <property type="entry name" value="Cro/C1-type_HTH"/>
</dbReference>
<protein>
    <submittedName>
        <fullName evidence="2">Transcriptional regulator</fullName>
    </submittedName>
</protein>
<reference evidence="2 5" key="2">
    <citation type="journal article" date="2019" name="Nat. Med.">
        <title>A library of human gut bacterial isolates paired with longitudinal multiomics data enables mechanistic microbiome research.</title>
        <authorList>
            <person name="Poyet M."/>
            <person name="Groussin M."/>
            <person name="Gibbons S.M."/>
            <person name="Avila-Pacheco J."/>
            <person name="Jiang X."/>
            <person name="Kearney S.M."/>
            <person name="Perrotta A.R."/>
            <person name="Berdy B."/>
            <person name="Zhao S."/>
            <person name="Lieberman T.D."/>
            <person name="Swanson P.K."/>
            <person name="Smith M."/>
            <person name="Roesemann S."/>
            <person name="Alexander J.E."/>
            <person name="Rich S.A."/>
            <person name="Livny J."/>
            <person name="Vlamakis H."/>
            <person name="Clish C."/>
            <person name="Bullock K."/>
            <person name="Deik A."/>
            <person name="Scott J."/>
            <person name="Pierce K.A."/>
            <person name="Xavier R.J."/>
            <person name="Alm E.J."/>
        </authorList>
    </citation>
    <scope>NUCLEOTIDE SEQUENCE [LARGE SCALE GENOMIC DNA]</scope>
    <source>
        <strain evidence="2 5">BIOML-A105</strain>
    </source>
</reference>